<dbReference type="OrthoDB" id="1302937at2759"/>
<dbReference type="AlphaFoldDB" id="A0A7J6VE69"/>
<comment type="caution">
    <text evidence="1">The sequence shown here is derived from an EMBL/GenBank/DDBJ whole genome shotgun (WGS) entry which is preliminary data.</text>
</comment>
<reference evidence="1 2" key="1">
    <citation type="submission" date="2020-06" db="EMBL/GenBank/DDBJ databases">
        <title>Transcriptomic and genomic resources for Thalictrum thalictroides and T. hernandezii: Facilitating candidate gene discovery in an emerging model plant lineage.</title>
        <authorList>
            <person name="Arias T."/>
            <person name="Riano-Pachon D.M."/>
            <person name="Di Stilio V.S."/>
        </authorList>
    </citation>
    <scope>NUCLEOTIDE SEQUENCE [LARGE SCALE GENOMIC DNA]</scope>
    <source>
        <strain evidence="2">cv. WT478/WT964</strain>
        <tissue evidence="1">Leaves</tissue>
    </source>
</reference>
<protein>
    <submittedName>
        <fullName evidence="1">Coat protein</fullName>
    </submittedName>
</protein>
<keyword evidence="2" id="KW-1185">Reference proteome</keyword>
<evidence type="ECO:0000313" key="1">
    <source>
        <dbReference type="EMBL" id="KAF5182510.1"/>
    </source>
</evidence>
<sequence>MLSCIPSTNIVGLMPRALGFSSPPTYSKDLELPLPFADAIQNFGVFETRSMLSNYFMIPVYPEGAKYEGRSSEDWHYSKYGSSLHLLKECGIPLNSVDTCIKDGSAWWTYKIREVYDSFDFQCIIPFLHHTDHSAILSSMFLLVDGNTKSLLPIIKHHTDDQDYGVRLREVPSGFPFQSFSALCHASRELWEFPC</sequence>
<organism evidence="1 2">
    <name type="scientific">Thalictrum thalictroides</name>
    <name type="common">Rue-anemone</name>
    <name type="synonym">Anemone thalictroides</name>
    <dbReference type="NCBI Taxonomy" id="46969"/>
    <lineage>
        <taxon>Eukaryota</taxon>
        <taxon>Viridiplantae</taxon>
        <taxon>Streptophyta</taxon>
        <taxon>Embryophyta</taxon>
        <taxon>Tracheophyta</taxon>
        <taxon>Spermatophyta</taxon>
        <taxon>Magnoliopsida</taxon>
        <taxon>Ranunculales</taxon>
        <taxon>Ranunculaceae</taxon>
        <taxon>Thalictroideae</taxon>
        <taxon>Thalictrum</taxon>
    </lineage>
</organism>
<dbReference type="EMBL" id="JABWDY010034642">
    <property type="protein sequence ID" value="KAF5182510.1"/>
    <property type="molecule type" value="Genomic_DNA"/>
</dbReference>
<accession>A0A7J6VE69</accession>
<keyword evidence="1" id="KW-0167">Capsid protein</keyword>
<keyword evidence="1" id="KW-0946">Virion</keyword>
<evidence type="ECO:0000313" key="2">
    <source>
        <dbReference type="Proteomes" id="UP000554482"/>
    </source>
</evidence>
<dbReference type="Proteomes" id="UP000554482">
    <property type="component" value="Unassembled WGS sequence"/>
</dbReference>
<gene>
    <name evidence="1" type="ORF">FRX31_027905</name>
</gene>
<proteinExistence type="predicted"/>
<name>A0A7J6VE69_THATH</name>